<proteinExistence type="predicted"/>
<evidence type="ECO:0000259" key="1">
    <source>
        <dbReference type="PROSITE" id="PS51462"/>
    </source>
</evidence>
<sequence>MPHLWEVPGGACDEGDETILHGVACEVREESGLKVSALRQRVGPGGCHVFFSRKGLKVCKYTFEVEVESTEKVRLDLSEHQNYIWVTEEECRSCKVEDGGSAVEIKFTAPAQEATILEGFRLR</sequence>
<dbReference type="Pfam" id="PF00293">
    <property type="entry name" value="NUDIX"/>
    <property type="match status" value="1"/>
</dbReference>
<gene>
    <name evidence="2" type="ORF">GP486_004645</name>
</gene>
<protein>
    <recommendedName>
        <fullName evidence="1">Nudix hydrolase domain-containing protein</fullName>
    </recommendedName>
</protein>
<dbReference type="InterPro" id="IPR015797">
    <property type="entry name" value="NUDIX_hydrolase-like_dom_sf"/>
</dbReference>
<name>A0A9P8RPC5_9PEZI</name>
<dbReference type="InterPro" id="IPR000086">
    <property type="entry name" value="NUDIX_hydrolase_dom"/>
</dbReference>
<dbReference type="CDD" id="cd02883">
    <property type="entry name" value="NUDIX_Hydrolase"/>
    <property type="match status" value="1"/>
</dbReference>
<dbReference type="PROSITE" id="PS51462">
    <property type="entry name" value="NUDIX"/>
    <property type="match status" value="1"/>
</dbReference>
<dbReference type="PANTHER" id="PTHR43736:SF1">
    <property type="entry name" value="DIHYDRONEOPTERIN TRIPHOSPHATE DIPHOSPHATASE"/>
    <property type="match status" value="1"/>
</dbReference>
<feature type="domain" description="Nudix hydrolase" evidence="1">
    <location>
        <begin position="1"/>
        <end position="109"/>
    </location>
</feature>
<dbReference type="AlphaFoldDB" id="A0A9P8RPC5"/>
<keyword evidence="3" id="KW-1185">Reference proteome</keyword>
<accession>A0A9P8RPC5</accession>
<dbReference type="Proteomes" id="UP000750711">
    <property type="component" value="Unassembled WGS sequence"/>
</dbReference>
<dbReference type="Gene3D" id="3.90.79.10">
    <property type="entry name" value="Nucleoside Triphosphate Pyrophosphohydrolase"/>
    <property type="match status" value="1"/>
</dbReference>
<organism evidence="2 3">
    <name type="scientific">Trichoglossum hirsutum</name>
    <dbReference type="NCBI Taxonomy" id="265104"/>
    <lineage>
        <taxon>Eukaryota</taxon>
        <taxon>Fungi</taxon>
        <taxon>Dikarya</taxon>
        <taxon>Ascomycota</taxon>
        <taxon>Pezizomycotina</taxon>
        <taxon>Geoglossomycetes</taxon>
        <taxon>Geoglossales</taxon>
        <taxon>Geoglossaceae</taxon>
        <taxon>Trichoglossum</taxon>
    </lineage>
</organism>
<evidence type="ECO:0000313" key="2">
    <source>
        <dbReference type="EMBL" id="KAH0558706.1"/>
    </source>
</evidence>
<comment type="caution">
    <text evidence="2">The sequence shown here is derived from an EMBL/GenBank/DDBJ whole genome shotgun (WGS) entry which is preliminary data.</text>
</comment>
<evidence type="ECO:0000313" key="3">
    <source>
        <dbReference type="Proteomes" id="UP000750711"/>
    </source>
</evidence>
<dbReference type="EMBL" id="JAGHQM010000764">
    <property type="protein sequence ID" value="KAH0558706.1"/>
    <property type="molecule type" value="Genomic_DNA"/>
</dbReference>
<reference evidence="2" key="1">
    <citation type="submission" date="2021-03" db="EMBL/GenBank/DDBJ databases">
        <title>Comparative genomics and phylogenomic investigation of the class Geoglossomycetes provide insights into ecological specialization and systematics.</title>
        <authorList>
            <person name="Melie T."/>
            <person name="Pirro S."/>
            <person name="Miller A.N."/>
            <person name="Quandt A."/>
        </authorList>
    </citation>
    <scope>NUCLEOTIDE SEQUENCE</scope>
    <source>
        <strain evidence="2">CAQ_001_2017</strain>
    </source>
</reference>
<dbReference type="SUPFAM" id="SSF55811">
    <property type="entry name" value="Nudix"/>
    <property type="match status" value="1"/>
</dbReference>
<dbReference type="PANTHER" id="PTHR43736">
    <property type="entry name" value="ADP-RIBOSE PYROPHOSPHATASE"/>
    <property type="match status" value="1"/>
</dbReference>